<evidence type="ECO:0000313" key="1">
    <source>
        <dbReference type="EMBL" id="MFB9821275.1"/>
    </source>
</evidence>
<keyword evidence="2" id="KW-1185">Reference proteome</keyword>
<dbReference type="SUPFAM" id="SSF53187">
    <property type="entry name" value="Zn-dependent exopeptidases"/>
    <property type="match status" value="1"/>
</dbReference>
<dbReference type="RefSeq" id="WP_234754335.1">
    <property type="nucleotide sequence ID" value="NZ_BAAAWN010000001.1"/>
</dbReference>
<name>A0ABV5Y4B6_ARTRM</name>
<sequence>MSGTVKNAELKATAWEWVEKQKEQLSAWHTNIWELAEPAWREYESCAWYVKTLREHGFTVEEGSGGMPTAFAAEWTSPAGPGARILGYAEYDAIPGNCQAASTKREPRTGMSRFAPGHTDPHSALGISTLAGFLAAKDTMQRHNIPGTLVYTGEPAEKVQGSKVVHGLRGYYDNLDAIISYHPFYMMPLCNTVRWDTHCGSYYSKIYTFTCDSPEGWNNTYGDSPIPSSHSAARAPGADAALFTMFSLTKTTQDSMLPQAGGWSLSEAILTAGQATADNQPAGLAQIQYSWRCPSLAEADSVLAVLDRNAELAAAASHCSVSSRWVARNRPGIANHTVAQVAWENIAAVGAPVLDERAREIGREIQASCGVETMENPFHPATAELITPQDAEAELRRHIPATQQNWTSDDYVEMTWYAPTIRFYTARPTLAPDEKGTAYPGWAMTAMGGIPETIDPTITATSKMIAGMVLDLLTSPEVLAEAKAEFDAEKRRRGAVAPLLPADFSAPTDFRWPEYIGEGKARAWWIPVSEESWNTAGGN</sequence>
<comment type="caution">
    <text evidence="1">The sequence shown here is derived from an EMBL/GenBank/DDBJ whole genome shotgun (WGS) entry which is preliminary data.</text>
</comment>
<gene>
    <name evidence="1" type="ORF">ACFFP1_17425</name>
</gene>
<evidence type="ECO:0000313" key="2">
    <source>
        <dbReference type="Proteomes" id="UP001589702"/>
    </source>
</evidence>
<dbReference type="Gene3D" id="3.40.630.10">
    <property type="entry name" value="Zn peptidases"/>
    <property type="match status" value="2"/>
</dbReference>
<protein>
    <submittedName>
        <fullName evidence="1">Amidohydrolase</fullName>
    </submittedName>
</protein>
<dbReference type="EMBL" id="JBHMBC010000030">
    <property type="protein sequence ID" value="MFB9821275.1"/>
    <property type="molecule type" value="Genomic_DNA"/>
</dbReference>
<dbReference type="Proteomes" id="UP001589702">
    <property type="component" value="Unassembled WGS sequence"/>
</dbReference>
<dbReference type="InterPro" id="IPR052030">
    <property type="entry name" value="Peptidase_M20/M20A_hydrolases"/>
</dbReference>
<accession>A0ABV5Y4B6</accession>
<organism evidence="1 2">
    <name type="scientific">Arthrobacter ramosus</name>
    <dbReference type="NCBI Taxonomy" id="1672"/>
    <lineage>
        <taxon>Bacteria</taxon>
        <taxon>Bacillati</taxon>
        <taxon>Actinomycetota</taxon>
        <taxon>Actinomycetes</taxon>
        <taxon>Micrococcales</taxon>
        <taxon>Micrococcaceae</taxon>
        <taxon>Arthrobacter</taxon>
    </lineage>
</organism>
<dbReference type="PANTHER" id="PTHR30575">
    <property type="entry name" value="PEPTIDASE M20"/>
    <property type="match status" value="1"/>
</dbReference>
<dbReference type="PANTHER" id="PTHR30575:SF3">
    <property type="entry name" value="PEPTIDASE M20 DIMERISATION DOMAIN-CONTAINING PROTEIN"/>
    <property type="match status" value="1"/>
</dbReference>
<reference evidence="1 2" key="1">
    <citation type="submission" date="2024-09" db="EMBL/GenBank/DDBJ databases">
        <authorList>
            <person name="Sun Q."/>
            <person name="Mori K."/>
        </authorList>
    </citation>
    <scope>NUCLEOTIDE SEQUENCE [LARGE SCALE GENOMIC DNA]</scope>
    <source>
        <strain evidence="1 2">JCM 1334</strain>
    </source>
</reference>
<proteinExistence type="predicted"/>